<proteinExistence type="predicted"/>
<dbReference type="Gene3D" id="3.90.176.10">
    <property type="entry name" value="Toxin ADP-ribosyltransferase, Chain A, domain 1"/>
    <property type="match status" value="1"/>
</dbReference>
<comment type="caution">
    <text evidence="1">The sequence shown here is derived from an EMBL/GenBank/DDBJ whole genome shotgun (WGS) entry which is preliminary data.</text>
</comment>
<dbReference type="SUPFAM" id="SSF56399">
    <property type="entry name" value="ADP-ribosylation"/>
    <property type="match status" value="1"/>
</dbReference>
<dbReference type="Proteomes" id="UP000663828">
    <property type="component" value="Unassembled WGS sequence"/>
</dbReference>
<dbReference type="EMBL" id="CAJNOJ010000259">
    <property type="protein sequence ID" value="CAF1346621.1"/>
    <property type="molecule type" value="Genomic_DNA"/>
</dbReference>
<reference evidence="1" key="1">
    <citation type="submission" date="2021-02" db="EMBL/GenBank/DDBJ databases">
        <authorList>
            <person name="Nowell W R."/>
        </authorList>
    </citation>
    <scope>NUCLEOTIDE SEQUENCE</scope>
</reference>
<sequence>MGFFLRDVHRQIQDLYEEQVSAYDGESFVVYRGQGLMKLDFENVQKAQGGLISLNNLLSTNTNEKVSLSFTRDASTKVDTVGIFFIMSIDPCLTSTPFAFIKEESYFKRENKILFSMHTVFRVTVIKEMVNKSLLYQVELQLTSGGDQELEALIDRI</sequence>
<accession>A0A815H3Q1</accession>
<dbReference type="OrthoDB" id="10060095at2759"/>
<organism evidence="1 4">
    <name type="scientific">Adineta ricciae</name>
    <name type="common">Rotifer</name>
    <dbReference type="NCBI Taxonomy" id="249248"/>
    <lineage>
        <taxon>Eukaryota</taxon>
        <taxon>Metazoa</taxon>
        <taxon>Spiralia</taxon>
        <taxon>Gnathifera</taxon>
        <taxon>Rotifera</taxon>
        <taxon>Eurotatoria</taxon>
        <taxon>Bdelloidea</taxon>
        <taxon>Adinetida</taxon>
        <taxon>Adinetidae</taxon>
        <taxon>Adineta</taxon>
    </lineage>
</organism>
<dbReference type="Proteomes" id="UP000663852">
    <property type="component" value="Unassembled WGS sequence"/>
</dbReference>
<evidence type="ECO:0000313" key="1">
    <source>
        <dbReference type="EMBL" id="CAF1346621.1"/>
    </source>
</evidence>
<evidence type="ECO:0000313" key="3">
    <source>
        <dbReference type="Proteomes" id="UP000663828"/>
    </source>
</evidence>
<dbReference type="AlphaFoldDB" id="A0A815H3Q1"/>
<dbReference type="EMBL" id="CAJNOR010003703">
    <property type="protein sequence ID" value="CAF1439864.1"/>
    <property type="molecule type" value="Genomic_DNA"/>
</dbReference>
<keyword evidence="3" id="KW-1185">Reference proteome</keyword>
<name>A0A815H3Q1_ADIRI</name>
<gene>
    <name evidence="1" type="ORF">EDS130_LOCUS33035</name>
    <name evidence="2" type="ORF">XAT740_LOCUS36252</name>
</gene>
<evidence type="ECO:0000313" key="2">
    <source>
        <dbReference type="EMBL" id="CAF1439864.1"/>
    </source>
</evidence>
<evidence type="ECO:0000313" key="4">
    <source>
        <dbReference type="Proteomes" id="UP000663852"/>
    </source>
</evidence>
<protein>
    <submittedName>
        <fullName evidence="1">Uncharacterized protein</fullName>
    </submittedName>
</protein>